<protein>
    <submittedName>
        <fullName evidence="2">Uncharacterized protein</fullName>
    </submittedName>
</protein>
<sequence>CTLLHLSATGERGEHSSRSIPLSGRPSPASPSSGIHLDIRGDEVSLSSVRVDASGVAERSGELWVIEDPEAARAIANRVRALAASRKRFSDVSLAVRWLAKHAGLPSLRPSPVGRPDRGSAVWDGHAVMLKNRREHDKKKKAAVAALSAYHEWRHGIRQELGEDETRTMLRDAMGGEEPTEEDIDNILGRIAKRHQEEKGHREGGKKEKMSDRDKKKY</sequence>
<evidence type="ECO:0000313" key="2">
    <source>
        <dbReference type="EnsemblMetazoa" id="PPA17351.1"/>
    </source>
</evidence>
<dbReference type="Proteomes" id="UP000005239">
    <property type="component" value="Unassembled WGS sequence"/>
</dbReference>
<feature type="region of interest" description="Disordered" evidence="1">
    <location>
        <begin position="8"/>
        <end position="35"/>
    </location>
</feature>
<accession>A0A2A6CY64</accession>
<name>A0A2A6CY64_PRIPA</name>
<evidence type="ECO:0000256" key="1">
    <source>
        <dbReference type="SAM" id="MobiDB-lite"/>
    </source>
</evidence>
<dbReference type="EnsemblMetazoa" id="PPA17351.1">
    <property type="protein sequence ID" value="PPA17351.1"/>
    <property type="gene ID" value="WBGene00106905"/>
</dbReference>
<keyword evidence="3" id="KW-1185">Reference proteome</keyword>
<organism evidence="2 3">
    <name type="scientific">Pristionchus pacificus</name>
    <name type="common">Parasitic nematode worm</name>
    <dbReference type="NCBI Taxonomy" id="54126"/>
    <lineage>
        <taxon>Eukaryota</taxon>
        <taxon>Metazoa</taxon>
        <taxon>Ecdysozoa</taxon>
        <taxon>Nematoda</taxon>
        <taxon>Chromadorea</taxon>
        <taxon>Rhabditida</taxon>
        <taxon>Rhabditina</taxon>
        <taxon>Diplogasteromorpha</taxon>
        <taxon>Diplogasteroidea</taxon>
        <taxon>Neodiplogasteridae</taxon>
        <taxon>Pristionchus</taxon>
    </lineage>
</organism>
<reference evidence="3" key="1">
    <citation type="journal article" date="2008" name="Nat. Genet.">
        <title>The Pristionchus pacificus genome provides a unique perspective on nematode lifestyle and parasitism.</title>
        <authorList>
            <person name="Dieterich C."/>
            <person name="Clifton S.W."/>
            <person name="Schuster L.N."/>
            <person name="Chinwalla A."/>
            <person name="Delehaunty K."/>
            <person name="Dinkelacker I."/>
            <person name="Fulton L."/>
            <person name="Fulton R."/>
            <person name="Godfrey J."/>
            <person name="Minx P."/>
            <person name="Mitreva M."/>
            <person name="Roeseler W."/>
            <person name="Tian H."/>
            <person name="Witte H."/>
            <person name="Yang S.P."/>
            <person name="Wilson R.K."/>
            <person name="Sommer R.J."/>
        </authorList>
    </citation>
    <scope>NUCLEOTIDE SEQUENCE [LARGE SCALE GENOMIC DNA]</scope>
    <source>
        <strain evidence="3">PS312</strain>
    </source>
</reference>
<dbReference type="AlphaFoldDB" id="A0A2A6CY64"/>
<proteinExistence type="predicted"/>
<feature type="region of interest" description="Disordered" evidence="1">
    <location>
        <begin position="172"/>
        <end position="218"/>
    </location>
</feature>
<feature type="compositionally biased region" description="Low complexity" evidence="1">
    <location>
        <begin position="21"/>
        <end position="33"/>
    </location>
</feature>
<reference evidence="2" key="2">
    <citation type="submission" date="2022-06" db="UniProtKB">
        <authorList>
            <consortium name="EnsemblMetazoa"/>
        </authorList>
    </citation>
    <scope>IDENTIFICATION</scope>
    <source>
        <strain evidence="2">PS312</strain>
    </source>
</reference>
<feature type="compositionally biased region" description="Basic and acidic residues" evidence="1">
    <location>
        <begin position="194"/>
        <end position="218"/>
    </location>
</feature>
<evidence type="ECO:0000313" key="3">
    <source>
        <dbReference type="Proteomes" id="UP000005239"/>
    </source>
</evidence>
<gene>
    <name evidence="2" type="primary">WBGene00106905</name>
</gene>
<accession>A0A8R1UDB5</accession>